<dbReference type="Gene3D" id="3.30.1240.10">
    <property type="match status" value="1"/>
</dbReference>
<reference evidence="1 2" key="1">
    <citation type="journal article" date="2017" name="ISME J.">
        <title>Unveiling bifidobacterial biogeography across the mammalian branch of the tree of life.</title>
        <authorList>
            <person name="Milani C."/>
            <person name="Mangifesta M."/>
            <person name="Mancabelli L."/>
            <person name="Lugli G.A."/>
            <person name="James K."/>
            <person name="Duranti S."/>
            <person name="Turroni F."/>
            <person name="Ferrario C."/>
            <person name="Ossiprandi M.C."/>
            <person name="van Sinderen D."/>
            <person name="Ventura M."/>
        </authorList>
    </citation>
    <scope>NUCLEOTIDE SEQUENCE [LARGE SCALE GENOMIC DNA]</scope>
    <source>
        <strain evidence="2">Ham19E</strain>
    </source>
</reference>
<evidence type="ECO:0000313" key="2">
    <source>
        <dbReference type="Proteomes" id="UP000218399"/>
    </source>
</evidence>
<dbReference type="AlphaFoldDB" id="A0A2A2EHD9"/>
<dbReference type="GO" id="GO:0016791">
    <property type="term" value="F:phosphatase activity"/>
    <property type="evidence" value="ECO:0007669"/>
    <property type="project" value="UniProtKB-ARBA"/>
</dbReference>
<dbReference type="CDD" id="cd07518">
    <property type="entry name" value="HAD_YbiV-Like"/>
    <property type="match status" value="1"/>
</dbReference>
<comment type="caution">
    <text evidence="1">The sequence shown here is derived from an EMBL/GenBank/DDBJ whole genome shotgun (WGS) entry which is preliminary data.</text>
</comment>
<dbReference type="PANTHER" id="PTHR10000">
    <property type="entry name" value="PHOSPHOSERINE PHOSPHATASE"/>
    <property type="match status" value="1"/>
</dbReference>
<dbReference type="InterPro" id="IPR023214">
    <property type="entry name" value="HAD_sf"/>
</dbReference>
<dbReference type="SFLD" id="SFLDS00003">
    <property type="entry name" value="Haloacid_Dehalogenase"/>
    <property type="match status" value="1"/>
</dbReference>
<proteinExistence type="predicted"/>
<dbReference type="GO" id="GO:0005829">
    <property type="term" value="C:cytosol"/>
    <property type="evidence" value="ECO:0007669"/>
    <property type="project" value="TreeGrafter"/>
</dbReference>
<accession>A0A2A2EHD9</accession>
<dbReference type="Gene3D" id="3.40.50.1000">
    <property type="entry name" value="HAD superfamily/HAD-like"/>
    <property type="match status" value="1"/>
</dbReference>
<sequence length="281" mass="31103">MTMTEPKDWKTLDTLDDIKLIVADMDGTLLDADSRIPLGFAPMFDRITQLGIRFVPASGRQYQTLGKMFADAPQPLPIIAENGNVVALDGRIIETHGVSDDIVDETIAMTERTHDDLGLVVCALGGAYVSREDDAFIAEASKYYTKLTVVPNLRDVLRYKDEKILKLAIFDFGDAQEMARRELGFVTDPYIALASSPHWVDIMDKHVDKGEGVKALQRALGVTCAQTMVFGDYPNDIGMLREADYSFAMANAHPDVKKVAHYLAPANTEEGVIRVVDRLVH</sequence>
<gene>
    <name evidence="1" type="ORF">B1526_0510</name>
</gene>
<dbReference type="PANTHER" id="PTHR10000:SF53">
    <property type="entry name" value="5-AMINO-6-(5-PHOSPHO-D-RIBITYLAMINO)URACIL PHOSPHATASE YBJI-RELATED"/>
    <property type="match status" value="1"/>
</dbReference>
<dbReference type="SFLD" id="SFLDG01140">
    <property type="entry name" value="C2.B:_Phosphomannomutase_and_P"/>
    <property type="match status" value="1"/>
</dbReference>
<dbReference type="InterPro" id="IPR036412">
    <property type="entry name" value="HAD-like_sf"/>
</dbReference>
<dbReference type="Pfam" id="PF08282">
    <property type="entry name" value="Hydrolase_3"/>
    <property type="match status" value="1"/>
</dbReference>
<organism evidence="1 2">
    <name type="scientific">Bifidobacterium criceti</name>
    <dbReference type="NCBI Taxonomy" id="1960969"/>
    <lineage>
        <taxon>Bacteria</taxon>
        <taxon>Bacillati</taxon>
        <taxon>Actinomycetota</taxon>
        <taxon>Actinomycetes</taxon>
        <taxon>Bifidobacteriales</taxon>
        <taxon>Bifidobacteriaceae</taxon>
        <taxon>Bifidobacterium</taxon>
    </lineage>
</organism>
<dbReference type="RefSeq" id="WP_407640982.1">
    <property type="nucleotide sequence ID" value="NZ_MVOH01000006.1"/>
</dbReference>
<dbReference type="SUPFAM" id="SSF56784">
    <property type="entry name" value="HAD-like"/>
    <property type="match status" value="1"/>
</dbReference>
<keyword evidence="1" id="KW-0378">Hydrolase</keyword>
<name>A0A2A2EHD9_9BIFI</name>
<dbReference type="NCBIfam" id="TIGR01484">
    <property type="entry name" value="HAD-SF-IIB"/>
    <property type="match status" value="1"/>
</dbReference>
<dbReference type="NCBIfam" id="TIGR00099">
    <property type="entry name" value="Cof-subfamily"/>
    <property type="match status" value="1"/>
</dbReference>
<dbReference type="InterPro" id="IPR006379">
    <property type="entry name" value="HAD-SF_hydro_IIB"/>
</dbReference>
<evidence type="ECO:0000313" key="1">
    <source>
        <dbReference type="EMBL" id="PAU68325.1"/>
    </source>
</evidence>
<dbReference type="GO" id="GO:0000287">
    <property type="term" value="F:magnesium ion binding"/>
    <property type="evidence" value="ECO:0007669"/>
    <property type="project" value="TreeGrafter"/>
</dbReference>
<keyword evidence="2" id="KW-1185">Reference proteome</keyword>
<dbReference type="EMBL" id="MVOH01000006">
    <property type="protein sequence ID" value="PAU68325.1"/>
    <property type="molecule type" value="Genomic_DNA"/>
</dbReference>
<dbReference type="Proteomes" id="UP000218399">
    <property type="component" value="Unassembled WGS sequence"/>
</dbReference>
<protein>
    <submittedName>
        <fullName evidence="1">HAD family hydrolase</fullName>
    </submittedName>
</protein>
<dbReference type="InterPro" id="IPR000150">
    <property type="entry name" value="Cof"/>
</dbReference>